<dbReference type="InterPro" id="IPR012338">
    <property type="entry name" value="Beta-lactam/transpept-like"/>
</dbReference>
<proteinExistence type="predicted"/>
<dbReference type="PANTHER" id="PTHR43283">
    <property type="entry name" value="BETA-LACTAMASE-RELATED"/>
    <property type="match status" value="1"/>
</dbReference>
<dbReference type="RefSeq" id="WP_133640732.1">
    <property type="nucleotide sequence ID" value="NZ_SNZV01000005.1"/>
</dbReference>
<reference evidence="2 3" key="1">
    <citation type="submission" date="2019-03" db="EMBL/GenBank/DDBJ databases">
        <title>Genomic Encyclopedia of Type Strains, Phase III (KMG-III): the genomes of soil and plant-associated and newly described type strains.</title>
        <authorList>
            <person name="Whitman W."/>
        </authorList>
    </citation>
    <scope>NUCLEOTIDE SEQUENCE [LARGE SCALE GENOMIC DNA]</scope>
    <source>
        <strain evidence="2 3">CGMCC 1.12801</strain>
    </source>
</reference>
<accession>A0A4R7CZQ5</accession>
<protein>
    <submittedName>
        <fullName evidence="2">CubicO group peptidase (Beta-lactamase class C family)</fullName>
    </submittedName>
</protein>
<sequence length="419" mass="46891">MYKQFLTIIFCAITLNGFSQNTKLETSIDDLSNRLVNSQEVAGITILLLKDDEVLYNKAFGYADVEAMRPLRTDNIFRIASQTKAITSVAVMILWEQGKILLDDPISKYVPQFKNPQVLDKFNPADSSYTTVPAQREITVRDLLRHTSGIDYPTISDDTKMQAIYAKAGAVTGIGNKGVLKERMELLAKQPLRYQPGTAFTYGLNTDVLGYLVEIVSGIPLDKFFQTKIFAPLRMTDTQFKVSQDQVNRLVTVSEKTDKGFAKVNHTIYENSNVAYPLEDEIYLSGGAGLTSTTADYAKFLQMMVNGGSYHGKRVLGAKTVELMTTNQLSQEVISHGDPVFRFGLGFELVTEENKFINAPSVGTFSWSGAFSTHYWADPKENIVGLVFTQEYFRPNHNDLGTLYKNVVYANLEMRTTSK</sequence>
<dbReference type="Gene3D" id="3.40.710.10">
    <property type="entry name" value="DD-peptidase/beta-lactamase superfamily"/>
    <property type="match status" value="1"/>
</dbReference>
<evidence type="ECO:0000313" key="2">
    <source>
        <dbReference type="EMBL" id="TDS13261.1"/>
    </source>
</evidence>
<evidence type="ECO:0000259" key="1">
    <source>
        <dbReference type="Pfam" id="PF00144"/>
    </source>
</evidence>
<dbReference type="OrthoDB" id="846150at2"/>
<dbReference type="SUPFAM" id="SSF56601">
    <property type="entry name" value="beta-lactamase/transpeptidase-like"/>
    <property type="match status" value="1"/>
</dbReference>
<keyword evidence="3" id="KW-1185">Reference proteome</keyword>
<dbReference type="InterPro" id="IPR050789">
    <property type="entry name" value="Diverse_Enzym_Activities"/>
</dbReference>
<dbReference type="Proteomes" id="UP000294752">
    <property type="component" value="Unassembled WGS sequence"/>
</dbReference>
<gene>
    <name evidence="2" type="ORF">B0I21_105397</name>
</gene>
<organism evidence="2 3">
    <name type="scientific">Sphingobacterium paludis</name>
    <dbReference type="NCBI Taxonomy" id="1476465"/>
    <lineage>
        <taxon>Bacteria</taxon>
        <taxon>Pseudomonadati</taxon>
        <taxon>Bacteroidota</taxon>
        <taxon>Sphingobacteriia</taxon>
        <taxon>Sphingobacteriales</taxon>
        <taxon>Sphingobacteriaceae</taxon>
        <taxon>Sphingobacterium</taxon>
    </lineage>
</organism>
<dbReference type="PANTHER" id="PTHR43283:SF3">
    <property type="entry name" value="BETA-LACTAMASE FAMILY PROTEIN (AFU_ORTHOLOGUE AFUA_5G07500)"/>
    <property type="match status" value="1"/>
</dbReference>
<evidence type="ECO:0000313" key="3">
    <source>
        <dbReference type="Proteomes" id="UP000294752"/>
    </source>
</evidence>
<dbReference type="AlphaFoldDB" id="A0A4R7CZQ5"/>
<dbReference type="EMBL" id="SNZV01000005">
    <property type="protein sequence ID" value="TDS13261.1"/>
    <property type="molecule type" value="Genomic_DNA"/>
</dbReference>
<dbReference type="Pfam" id="PF00144">
    <property type="entry name" value="Beta-lactamase"/>
    <property type="match status" value="1"/>
</dbReference>
<name>A0A4R7CZQ5_9SPHI</name>
<dbReference type="InterPro" id="IPR001466">
    <property type="entry name" value="Beta-lactam-related"/>
</dbReference>
<feature type="domain" description="Beta-lactamase-related" evidence="1">
    <location>
        <begin position="33"/>
        <end position="394"/>
    </location>
</feature>
<comment type="caution">
    <text evidence="2">The sequence shown here is derived from an EMBL/GenBank/DDBJ whole genome shotgun (WGS) entry which is preliminary data.</text>
</comment>